<dbReference type="InterPro" id="IPR050319">
    <property type="entry name" value="ABC_transp_ATP-bind"/>
</dbReference>
<dbReference type="KEGG" id="halu:HUG12_04530"/>
<proteinExistence type="predicted"/>
<dbReference type="FunFam" id="3.40.50.300:FF:000016">
    <property type="entry name" value="Oligopeptide ABC transporter ATP-binding component"/>
    <property type="match status" value="1"/>
</dbReference>
<evidence type="ECO:0000313" key="5">
    <source>
        <dbReference type="EMBL" id="QLG61042.1"/>
    </source>
</evidence>
<dbReference type="SUPFAM" id="SSF52540">
    <property type="entry name" value="P-loop containing nucleoside triphosphate hydrolases"/>
    <property type="match status" value="1"/>
</dbReference>
<dbReference type="OrthoDB" id="18209at2157"/>
<dbReference type="Pfam" id="PF00005">
    <property type="entry name" value="ABC_tran"/>
    <property type="match status" value="1"/>
</dbReference>
<dbReference type="Pfam" id="PF08352">
    <property type="entry name" value="oligo_HPY"/>
    <property type="match status" value="1"/>
</dbReference>
<dbReference type="GO" id="GO:0016887">
    <property type="term" value="F:ATP hydrolysis activity"/>
    <property type="evidence" value="ECO:0007669"/>
    <property type="project" value="InterPro"/>
</dbReference>
<keyword evidence="1" id="KW-0813">Transport</keyword>
<dbReference type="PROSITE" id="PS50893">
    <property type="entry name" value="ABC_TRANSPORTER_2"/>
    <property type="match status" value="1"/>
</dbReference>
<dbReference type="PANTHER" id="PTHR43776">
    <property type="entry name" value="TRANSPORT ATP-BINDING PROTEIN"/>
    <property type="match status" value="1"/>
</dbReference>
<name>A0A7D5QEY7_9EURY</name>
<dbReference type="AlphaFoldDB" id="A0A7D5QEY7"/>
<keyword evidence="6" id="KW-1185">Reference proteome</keyword>
<protein>
    <submittedName>
        <fullName evidence="5">ABC transporter ATP-binding protein</fullName>
    </submittedName>
</protein>
<evidence type="ECO:0000256" key="1">
    <source>
        <dbReference type="ARBA" id="ARBA00022448"/>
    </source>
</evidence>
<dbReference type="GO" id="GO:0005524">
    <property type="term" value="F:ATP binding"/>
    <property type="evidence" value="ECO:0007669"/>
    <property type="project" value="UniProtKB-KW"/>
</dbReference>
<dbReference type="PROSITE" id="PS00211">
    <property type="entry name" value="ABC_TRANSPORTER_1"/>
    <property type="match status" value="1"/>
</dbReference>
<sequence>MFGSQLRGSSKMSSTEVQSRNLFEVQDLRKWFASQGEGSILSTLFSEPDYLKAVDDVDFTIERGEIVGLAGQSGCGKSTLGELLVGLQKPTGGRILFDGEELTEFGKAEMNEFRRKAQVIFQDPYEAMNPRFPVARIVSEPLKIHGIGDRESRTDRTIETLEEVGLAPPEKYLDKLPGELSGGERQRVCIARAIILDPDFLVADEPVSMLDVSVRTGILHLFERLQAERDLSILYISHDLSTINYLADRTMIMYLGNIVESGPTDEVIHEPAHPYTEALLESVPNPNPDATRSWGKLEGQVPSPTNIPTGCRFHPRCAYATEECKESEPALISRGESDRDVACYHPLEQS</sequence>
<keyword evidence="2" id="KW-0547">Nucleotide-binding</keyword>
<dbReference type="InterPro" id="IPR017871">
    <property type="entry name" value="ABC_transporter-like_CS"/>
</dbReference>
<keyword evidence="3 5" id="KW-0067">ATP-binding</keyword>
<dbReference type="RefSeq" id="WP_179267626.1">
    <property type="nucleotide sequence ID" value="NZ_CP058579.1"/>
</dbReference>
<organism evidence="5 6">
    <name type="scientific">Halorarum salinum</name>
    <dbReference type="NCBI Taxonomy" id="2743089"/>
    <lineage>
        <taxon>Archaea</taxon>
        <taxon>Methanobacteriati</taxon>
        <taxon>Methanobacteriota</taxon>
        <taxon>Stenosarchaea group</taxon>
        <taxon>Halobacteria</taxon>
        <taxon>Halobacteriales</taxon>
        <taxon>Haloferacaceae</taxon>
        <taxon>Halorarum</taxon>
    </lineage>
</organism>
<dbReference type="GO" id="GO:0055085">
    <property type="term" value="P:transmembrane transport"/>
    <property type="evidence" value="ECO:0007669"/>
    <property type="project" value="UniProtKB-ARBA"/>
</dbReference>
<dbReference type="NCBIfam" id="TIGR01727">
    <property type="entry name" value="oligo_HPY"/>
    <property type="match status" value="1"/>
</dbReference>
<evidence type="ECO:0000259" key="4">
    <source>
        <dbReference type="PROSITE" id="PS50893"/>
    </source>
</evidence>
<dbReference type="CDD" id="cd03257">
    <property type="entry name" value="ABC_NikE_OppD_transporters"/>
    <property type="match status" value="1"/>
</dbReference>
<evidence type="ECO:0000256" key="3">
    <source>
        <dbReference type="ARBA" id="ARBA00022840"/>
    </source>
</evidence>
<dbReference type="InterPro" id="IPR003593">
    <property type="entry name" value="AAA+_ATPase"/>
</dbReference>
<feature type="domain" description="ABC transporter" evidence="4">
    <location>
        <begin position="23"/>
        <end position="280"/>
    </location>
</feature>
<gene>
    <name evidence="5" type="ORF">HUG12_04530</name>
</gene>
<dbReference type="Proteomes" id="UP000509626">
    <property type="component" value="Chromosome"/>
</dbReference>
<dbReference type="InterPro" id="IPR003439">
    <property type="entry name" value="ABC_transporter-like_ATP-bd"/>
</dbReference>
<accession>A0A7D5QEY7</accession>
<dbReference type="GO" id="GO:0015833">
    <property type="term" value="P:peptide transport"/>
    <property type="evidence" value="ECO:0007669"/>
    <property type="project" value="InterPro"/>
</dbReference>
<dbReference type="InterPro" id="IPR027417">
    <property type="entry name" value="P-loop_NTPase"/>
</dbReference>
<dbReference type="InterPro" id="IPR013563">
    <property type="entry name" value="Oligopep_ABC_C"/>
</dbReference>
<evidence type="ECO:0000256" key="2">
    <source>
        <dbReference type="ARBA" id="ARBA00022741"/>
    </source>
</evidence>
<reference evidence="5 6" key="1">
    <citation type="submission" date="2020-06" db="EMBL/GenBank/DDBJ databases">
        <title>NJ-3-1, isolated from saline soil.</title>
        <authorList>
            <person name="Cui H.L."/>
            <person name="Shi X."/>
        </authorList>
    </citation>
    <scope>NUCLEOTIDE SEQUENCE [LARGE SCALE GENOMIC DNA]</scope>
    <source>
        <strain evidence="5 6">NJ-3-1</strain>
    </source>
</reference>
<evidence type="ECO:0000313" key="6">
    <source>
        <dbReference type="Proteomes" id="UP000509626"/>
    </source>
</evidence>
<dbReference type="SMART" id="SM00382">
    <property type="entry name" value="AAA"/>
    <property type="match status" value="1"/>
</dbReference>
<dbReference type="GeneID" id="56036699"/>
<dbReference type="EMBL" id="CP058579">
    <property type="protein sequence ID" value="QLG61042.1"/>
    <property type="molecule type" value="Genomic_DNA"/>
</dbReference>
<dbReference type="Gene3D" id="3.40.50.300">
    <property type="entry name" value="P-loop containing nucleotide triphosphate hydrolases"/>
    <property type="match status" value="1"/>
</dbReference>